<feature type="transmembrane region" description="Helical" evidence="10">
    <location>
        <begin position="777"/>
        <end position="801"/>
    </location>
</feature>
<feature type="transmembrane region" description="Helical" evidence="10">
    <location>
        <begin position="317"/>
        <end position="344"/>
    </location>
</feature>
<sequence length="848" mass="94146">MASSSKNPLKRMGFKRTNTSEAGVVETTREVTELDELGEEPAVVSKIADEFGGNVHKGSHATAVKDISEAEANRRLSAFRAEHSLDPNLPATALEAIEDATRAHDQKGEAVLVDELVEDSPYPEVRAVVRNYDEDVPAGTIRAWTIGLFLTTIVSAVNGLFFLRYPIVNIPVYVVQLIAYPLGVGWARVMPNHEMSLMGLKFNLNPGPFNVKEHTIIVVMANAAFGGGTGYFVDTVVSIQEFYRIPGFGWGFNILFALSTQCLGFGIAGMVRRWIVEPAAMIWPGALVNVAFMYALHDQKPSDPKQTNGWAISRYKWFLIILGAMFCWSWLPDLMVPAFSYFAWYVDLLPTLDNVLLNQLTGQTTGISLGFPLTGFTLDWAQINSFFGSPLISPWYATANILGGIIIIVWIITPAVHYSGVWYSQYLPISQNAIFDNQGLPYNVTRILLPDNTVDPAAYEAYSPLFLPTTFALTYGISFASIAALVSYTFLYHGPELKRRWKASRGELDDIHMKIMRKYSLVPVWWYGILFAVMCGFAFAAACAFPTGMKASSVVLALVIACAWTVPIGIIQAMTNIQLGLNVFTEFIISYLQPGTPVAMMMFKTFGYITSSQALYFAQDLKLGHYMHVPQRSLFTAQLVATMWSCLCQLGTIEWALGQIKNVCTSAASNDFTCLYIATFYNASVIWGAIGAKRLFSSGAVYQGLQYFWLVGFILPIITYGLVRAFPRHSWLKAVNIPVALSCMGYIPPYSAMNILAYCTVGFIFMKWIRNRYRGWWYNYVTSAAMDTGLALAAIFIFFLVQLPVGSFPSWWGTNVIMTSDYLGSAVTQTVNVTAGEIFGPARGTWKW</sequence>
<feature type="transmembrane region" description="Helical" evidence="10">
    <location>
        <begin position="245"/>
        <end position="268"/>
    </location>
</feature>
<evidence type="ECO:0000256" key="7">
    <source>
        <dbReference type="ARBA" id="ARBA00022989"/>
    </source>
</evidence>
<dbReference type="EMBL" id="MU001633">
    <property type="protein sequence ID" value="KAF2485880.1"/>
    <property type="molecule type" value="Genomic_DNA"/>
</dbReference>
<protein>
    <submittedName>
        <fullName evidence="11">OPT oligopeptide transporter protein-domain-containing protein</fullName>
    </submittedName>
</protein>
<evidence type="ECO:0000256" key="1">
    <source>
        <dbReference type="ARBA" id="ARBA00004141"/>
    </source>
</evidence>
<feature type="transmembrane region" description="Helical" evidence="10">
    <location>
        <begin position="143"/>
        <end position="163"/>
    </location>
</feature>
<evidence type="ECO:0000313" key="11">
    <source>
        <dbReference type="EMBL" id="KAF2485880.1"/>
    </source>
</evidence>
<keyword evidence="3" id="KW-0813">Transport</keyword>
<keyword evidence="7 10" id="KW-1133">Transmembrane helix</keyword>
<feature type="transmembrane region" description="Helical" evidence="10">
    <location>
        <begin position="274"/>
        <end position="296"/>
    </location>
</feature>
<dbReference type="NCBIfam" id="TIGR00727">
    <property type="entry name" value="ISP4_OPT"/>
    <property type="match status" value="1"/>
</dbReference>
<dbReference type="GO" id="GO:0015031">
    <property type="term" value="P:protein transport"/>
    <property type="evidence" value="ECO:0007669"/>
    <property type="project" value="UniProtKB-KW"/>
</dbReference>
<dbReference type="InterPro" id="IPR004813">
    <property type="entry name" value="OPT"/>
</dbReference>
<evidence type="ECO:0000256" key="5">
    <source>
        <dbReference type="ARBA" id="ARBA00022856"/>
    </source>
</evidence>
<feature type="transmembrane region" description="Helical" evidence="10">
    <location>
        <begin position="472"/>
        <end position="492"/>
    </location>
</feature>
<gene>
    <name evidence="11" type="ORF">BDY17DRAFT_247181</name>
</gene>
<dbReference type="Pfam" id="PF03169">
    <property type="entry name" value="OPT"/>
    <property type="match status" value="1"/>
</dbReference>
<evidence type="ECO:0000256" key="4">
    <source>
        <dbReference type="ARBA" id="ARBA00022692"/>
    </source>
</evidence>
<dbReference type="GeneID" id="54471801"/>
<dbReference type="NCBIfam" id="TIGR00728">
    <property type="entry name" value="OPT_sfam"/>
    <property type="match status" value="1"/>
</dbReference>
<feature type="transmembrane region" description="Helical" evidence="10">
    <location>
        <begin position="746"/>
        <end position="765"/>
    </location>
</feature>
<feature type="region of interest" description="Disordered" evidence="9">
    <location>
        <begin position="1"/>
        <end position="27"/>
    </location>
</feature>
<evidence type="ECO:0000256" key="10">
    <source>
        <dbReference type="SAM" id="Phobius"/>
    </source>
</evidence>
<feature type="transmembrane region" description="Helical" evidence="10">
    <location>
        <begin position="707"/>
        <end position="726"/>
    </location>
</feature>
<feature type="transmembrane region" description="Helical" evidence="10">
    <location>
        <begin position="395"/>
        <end position="418"/>
    </location>
</feature>
<dbReference type="InterPro" id="IPR004648">
    <property type="entry name" value="Oligpept_transpt"/>
</dbReference>
<dbReference type="PANTHER" id="PTHR22601">
    <property type="entry name" value="ISP4 LIKE PROTEIN"/>
    <property type="match status" value="1"/>
</dbReference>
<dbReference type="GO" id="GO:0016020">
    <property type="term" value="C:membrane"/>
    <property type="evidence" value="ECO:0007669"/>
    <property type="project" value="UniProtKB-SubCell"/>
</dbReference>
<evidence type="ECO:0000313" key="12">
    <source>
        <dbReference type="Proteomes" id="UP000799767"/>
    </source>
</evidence>
<dbReference type="AlphaFoldDB" id="A0A6A6Q0E3"/>
<organism evidence="11 12">
    <name type="scientific">Neohortaea acidophila</name>
    <dbReference type="NCBI Taxonomy" id="245834"/>
    <lineage>
        <taxon>Eukaryota</taxon>
        <taxon>Fungi</taxon>
        <taxon>Dikarya</taxon>
        <taxon>Ascomycota</taxon>
        <taxon>Pezizomycotina</taxon>
        <taxon>Dothideomycetes</taxon>
        <taxon>Dothideomycetidae</taxon>
        <taxon>Mycosphaerellales</taxon>
        <taxon>Teratosphaeriaceae</taxon>
        <taxon>Neohortaea</taxon>
    </lineage>
</organism>
<keyword evidence="4 10" id="KW-0812">Transmembrane</keyword>
<feature type="transmembrane region" description="Helical" evidence="10">
    <location>
        <begin position="364"/>
        <end position="383"/>
    </location>
</feature>
<keyword evidence="8 10" id="KW-0472">Membrane</keyword>
<reference evidence="11" key="1">
    <citation type="journal article" date="2020" name="Stud. Mycol.">
        <title>101 Dothideomycetes genomes: a test case for predicting lifestyles and emergence of pathogens.</title>
        <authorList>
            <person name="Haridas S."/>
            <person name="Albert R."/>
            <person name="Binder M."/>
            <person name="Bloem J."/>
            <person name="Labutti K."/>
            <person name="Salamov A."/>
            <person name="Andreopoulos B."/>
            <person name="Baker S."/>
            <person name="Barry K."/>
            <person name="Bills G."/>
            <person name="Bluhm B."/>
            <person name="Cannon C."/>
            <person name="Castanera R."/>
            <person name="Culley D."/>
            <person name="Daum C."/>
            <person name="Ezra D."/>
            <person name="Gonzalez J."/>
            <person name="Henrissat B."/>
            <person name="Kuo A."/>
            <person name="Liang C."/>
            <person name="Lipzen A."/>
            <person name="Lutzoni F."/>
            <person name="Magnuson J."/>
            <person name="Mondo S."/>
            <person name="Nolan M."/>
            <person name="Ohm R."/>
            <person name="Pangilinan J."/>
            <person name="Park H.-J."/>
            <person name="Ramirez L."/>
            <person name="Alfaro M."/>
            <person name="Sun H."/>
            <person name="Tritt A."/>
            <person name="Yoshinaga Y."/>
            <person name="Zwiers L.-H."/>
            <person name="Turgeon B."/>
            <person name="Goodwin S."/>
            <person name="Spatafora J."/>
            <person name="Crous P."/>
            <person name="Grigoriev I."/>
        </authorList>
    </citation>
    <scope>NUCLEOTIDE SEQUENCE</scope>
    <source>
        <strain evidence="11">CBS 113389</strain>
    </source>
</reference>
<feature type="transmembrane region" description="Helical" evidence="10">
    <location>
        <begin position="170"/>
        <end position="189"/>
    </location>
</feature>
<dbReference type="OrthoDB" id="9986677at2759"/>
<evidence type="ECO:0000256" key="8">
    <source>
        <dbReference type="ARBA" id="ARBA00023136"/>
    </source>
</evidence>
<feature type="transmembrane region" description="Helical" evidence="10">
    <location>
        <begin position="524"/>
        <end position="547"/>
    </location>
</feature>
<evidence type="ECO:0000256" key="3">
    <source>
        <dbReference type="ARBA" id="ARBA00022448"/>
    </source>
</evidence>
<name>A0A6A6Q0E3_9PEZI</name>
<accession>A0A6A6Q0E3</accession>
<dbReference type="GO" id="GO:0035673">
    <property type="term" value="F:oligopeptide transmembrane transporter activity"/>
    <property type="evidence" value="ECO:0007669"/>
    <property type="project" value="InterPro"/>
</dbReference>
<evidence type="ECO:0000256" key="6">
    <source>
        <dbReference type="ARBA" id="ARBA00022927"/>
    </source>
</evidence>
<keyword evidence="12" id="KW-1185">Reference proteome</keyword>
<dbReference type="Proteomes" id="UP000799767">
    <property type="component" value="Unassembled WGS sequence"/>
</dbReference>
<keyword evidence="6" id="KW-0653">Protein transport</keyword>
<comment type="subcellular location">
    <subcellularLocation>
        <location evidence="1">Membrane</location>
        <topology evidence="1">Multi-pass membrane protein</topology>
    </subcellularLocation>
</comment>
<keyword evidence="5" id="KW-0571">Peptide transport</keyword>
<proteinExistence type="inferred from homology"/>
<evidence type="ECO:0000256" key="2">
    <source>
        <dbReference type="ARBA" id="ARBA00008807"/>
    </source>
</evidence>
<dbReference type="RefSeq" id="XP_033592449.1">
    <property type="nucleotide sequence ID" value="XM_033730799.1"/>
</dbReference>
<feature type="transmembrane region" description="Helical" evidence="10">
    <location>
        <begin position="553"/>
        <end position="571"/>
    </location>
</feature>
<comment type="similarity">
    <text evidence="2">Belongs to the oligopeptide OPT transporter family.</text>
</comment>
<evidence type="ECO:0000256" key="9">
    <source>
        <dbReference type="SAM" id="MobiDB-lite"/>
    </source>
</evidence>
<feature type="transmembrane region" description="Helical" evidence="10">
    <location>
        <begin position="214"/>
        <end position="233"/>
    </location>
</feature>